<keyword evidence="3 6" id="KW-0812">Transmembrane</keyword>
<evidence type="ECO:0000259" key="8">
    <source>
        <dbReference type="PROSITE" id="PS50253"/>
    </source>
</evidence>
<keyword evidence="4 7" id="KW-1133">Transmembrane helix</keyword>
<dbReference type="SUPFAM" id="SSF81452">
    <property type="entry name" value="Cytochrome c oxidase subunit III-like"/>
    <property type="match status" value="1"/>
</dbReference>
<dbReference type="AlphaFoldDB" id="A0AAE3TAD8"/>
<dbReference type="GO" id="GO:0019646">
    <property type="term" value="P:aerobic electron transport chain"/>
    <property type="evidence" value="ECO:0007669"/>
    <property type="project" value="InterPro"/>
</dbReference>
<dbReference type="InterPro" id="IPR024791">
    <property type="entry name" value="Cyt_c/ubiquinol_Oxase_su3"/>
</dbReference>
<feature type="transmembrane region" description="Helical" evidence="7">
    <location>
        <begin position="92"/>
        <end position="110"/>
    </location>
</feature>
<evidence type="ECO:0000256" key="1">
    <source>
        <dbReference type="ARBA" id="ARBA00004141"/>
    </source>
</evidence>
<dbReference type="Pfam" id="PF00510">
    <property type="entry name" value="COX3"/>
    <property type="match status" value="1"/>
</dbReference>
<evidence type="ECO:0000313" key="10">
    <source>
        <dbReference type="Proteomes" id="UP001220964"/>
    </source>
</evidence>
<comment type="caution">
    <text evidence="9">The sequence shown here is derived from an EMBL/GenBank/DDBJ whole genome shotgun (WGS) entry which is preliminary data.</text>
</comment>
<dbReference type="InterPro" id="IPR035973">
    <property type="entry name" value="Cyt_c_oxidase_su3-like_sf"/>
</dbReference>
<protein>
    <submittedName>
        <fullName evidence="9">Cytochrome c oxidase subunit 3</fullName>
    </submittedName>
</protein>
<evidence type="ECO:0000256" key="2">
    <source>
        <dbReference type="ARBA" id="ARBA00010581"/>
    </source>
</evidence>
<evidence type="ECO:0000256" key="5">
    <source>
        <dbReference type="ARBA" id="ARBA00023136"/>
    </source>
</evidence>
<feature type="transmembrane region" description="Helical" evidence="7">
    <location>
        <begin position="143"/>
        <end position="170"/>
    </location>
</feature>
<dbReference type="PROSITE" id="PS50253">
    <property type="entry name" value="COX3"/>
    <property type="match status" value="1"/>
</dbReference>
<name>A0AAE3TAD8_9RHOB</name>
<organism evidence="9 10">
    <name type="scientific">Psychromarinibacter sediminicola</name>
    <dbReference type="NCBI Taxonomy" id="3033385"/>
    <lineage>
        <taxon>Bacteria</taxon>
        <taxon>Pseudomonadati</taxon>
        <taxon>Pseudomonadota</taxon>
        <taxon>Alphaproteobacteria</taxon>
        <taxon>Rhodobacterales</taxon>
        <taxon>Paracoccaceae</taxon>
        <taxon>Psychromarinibacter</taxon>
    </lineage>
</organism>
<keyword evidence="5 7" id="KW-0472">Membrane</keyword>
<feature type="transmembrane region" description="Helical" evidence="7">
    <location>
        <begin position="62"/>
        <end position="80"/>
    </location>
</feature>
<gene>
    <name evidence="9" type="ORF">P1J78_18590</name>
</gene>
<evidence type="ECO:0000313" key="9">
    <source>
        <dbReference type="EMBL" id="MDF0602753.1"/>
    </source>
</evidence>
<dbReference type="InterPro" id="IPR013833">
    <property type="entry name" value="Cyt_c_oxidase_su3_a-hlx"/>
</dbReference>
<dbReference type="GO" id="GO:0005886">
    <property type="term" value="C:plasma membrane"/>
    <property type="evidence" value="ECO:0007669"/>
    <property type="project" value="UniProtKB-SubCell"/>
</dbReference>
<dbReference type="Gene3D" id="1.20.120.80">
    <property type="entry name" value="Cytochrome c oxidase, subunit III, four-helix bundle"/>
    <property type="match status" value="1"/>
</dbReference>
<dbReference type="Proteomes" id="UP001220964">
    <property type="component" value="Unassembled WGS sequence"/>
</dbReference>
<dbReference type="GO" id="GO:0004129">
    <property type="term" value="F:cytochrome-c oxidase activity"/>
    <property type="evidence" value="ECO:0007669"/>
    <property type="project" value="InterPro"/>
</dbReference>
<dbReference type="PANTHER" id="PTHR11403">
    <property type="entry name" value="CYTOCHROME C OXIDASE SUBUNIT III"/>
    <property type="match status" value="1"/>
</dbReference>
<feature type="transmembrane region" description="Helical" evidence="7">
    <location>
        <begin position="190"/>
        <end position="210"/>
    </location>
</feature>
<dbReference type="PANTHER" id="PTHR11403:SF6">
    <property type="entry name" value="NITRIC OXIDE REDUCTASE SUBUNIT E"/>
    <property type="match status" value="1"/>
</dbReference>
<accession>A0AAE3TAD8</accession>
<keyword evidence="10" id="KW-1185">Reference proteome</keyword>
<evidence type="ECO:0000256" key="7">
    <source>
        <dbReference type="SAM" id="Phobius"/>
    </source>
</evidence>
<dbReference type="EMBL" id="JARGYC010000060">
    <property type="protein sequence ID" value="MDF0602753.1"/>
    <property type="molecule type" value="Genomic_DNA"/>
</dbReference>
<comment type="similarity">
    <text evidence="2 6">Belongs to the cytochrome c oxidase subunit 3 family.</text>
</comment>
<reference evidence="9" key="1">
    <citation type="submission" date="2023-03" db="EMBL/GenBank/DDBJ databases">
        <title>Multiphase analysis and comparison of six strains from genera Psychromarinibacter, Lutimaribacter, and Maritimibacter, including a novel species: Psychromarinibacter sediminicola sp. nov.</title>
        <authorList>
            <person name="Wang Y.-H."/>
            <person name="Ye M.-Q."/>
            <person name="Du Z.-J."/>
        </authorList>
    </citation>
    <scope>NUCLEOTIDE SEQUENCE</scope>
    <source>
        <strain evidence="9">C21-152</strain>
    </source>
</reference>
<dbReference type="InterPro" id="IPR000298">
    <property type="entry name" value="Cyt_c_oxidase-like_su3"/>
</dbReference>
<feature type="domain" description="Heme-copper oxidase subunit III family profile" evidence="8">
    <location>
        <begin position="22"/>
        <end position="211"/>
    </location>
</feature>
<evidence type="ECO:0000256" key="6">
    <source>
        <dbReference type="RuleBase" id="RU003376"/>
    </source>
</evidence>
<sequence length="212" mass="23319">MSDTSRDSAFNTGTEEGIATAFGMWIFLASEAMMFAGLLLVYTFGRLDHATGFANASSHLDWRLGALNTAILICSSLAIARAEARADRADRRAGVLLAVTCLLGVLFLGIKGYEWAMELREGLAPFAGLAFAYDGPDADGAAFFFRCYFILTGLHAAHMLGGLACIGWLLATWRHRRGRADFHAVRDLALYWHFVDIVWIFLYPLLYLIAPA</sequence>
<proteinExistence type="inferred from homology"/>
<dbReference type="RefSeq" id="WP_275568879.1">
    <property type="nucleotide sequence ID" value="NZ_JARGYC010000060.1"/>
</dbReference>
<evidence type="ECO:0000256" key="4">
    <source>
        <dbReference type="ARBA" id="ARBA00022989"/>
    </source>
</evidence>
<feature type="transmembrane region" description="Helical" evidence="7">
    <location>
        <begin position="21"/>
        <end position="42"/>
    </location>
</feature>
<comment type="subcellular location">
    <subcellularLocation>
        <location evidence="6">Cell membrane</location>
        <topology evidence="6">Multi-pass membrane protein</topology>
    </subcellularLocation>
    <subcellularLocation>
        <location evidence="1">Membrane</location>
        <topology evidence="1">Multi-pass membrane protein</topology>
    </subcellularLocation>
</comment>
<evidence type="ECO:0000256" key="3">
    <source>
        <dbReference type="ARBA" id="ARBA00022692"/>
    </source>
</evidence>